<proteinExistence type="predicted"/>
<dbReference type="AlphaFoldDB" id="A0A1I0IJ91"/>
<dbReference type="SUPFAM" id="SSF52540">
    <property type="entry name" value="P-loop containing nucleoside triphosphate hydrolases"/>
    <property type="match status" value="1"/>
</dbReference>
<dbReference type="STRING" id="460384.SAMN05216313_12187"/>
<dbReference type="InterPro" id="IPR014729">
    <property type="entry name" value="Rossmann-like_a/b/a_fold"/>
</dbReference>
<dbReference type="InterPro" id="IPR027417">
    <property type="entry name" value="P-loop_NTPase"/>
</dbReference>
<dbReference type="SUPFAM" id="SSF52374">
    <property type="entry name" value="Nucleotidylyl transferase"/>
    <property type="match status" value="1"/>
</dbReference>
<evidence type="ECO:0000313" key="3">
    <source>
        <dbReference type="EMBL" id="SET96308.1"/>
    </source>
</evidence>
<protein>
    <submittedName>
        <fullName evidence="3">HTH-type transcriptional regulator, transcriptional repressor of NAD biosynthesis genes</fullName>
    </submittedName>
</protein>
<sequence>MHNHFITSDNHPFTCGLYGGSFNPPHLGHVRCILEAASRCRTLILVISSGSRRSEIDVRVRYRWIYRLTSHLTHVKLFILEDDAGSKEAYTEEYWQRDADKVKAFAGQPIDAVFCGSDYGEDSFWSRCYSQAQLIILPRNGMSSTELRADIYGHWDWLPNVVKPYYVKKVLIIGGESTGKSTLTVNLANYYNTNYLEEVGRDISERSGTDLLMIPEDFTDILLQHKTRELEAVERSNRVLFEDTDCLTTLFYIGFLEGREKEKNAALAQAIAGLNRYDLILFLEPDVEFVQDGGRSPVIAADRQKYSEQIQEIYHSLGFEFEVIRGDYKQRFDRAVELVDRMLGNVNEREADHA</sequence>
<dbReference type="RefSeq" id="WP_092367149.1">
    <property type="nucleotide sequence ID" value="NZ_DAINWJ010000059.1"/>
</dbReference>
<dbReference type="GO" id="GO:0003824">
    <property type="term" value="F:catalytic activity"/>
    <property type="evidence" value="ECO:0007669"/>
    <property type="project" value="InterPro"/>
</dbReference>
<dbReference type="Proteomes" id="UP000198508">
    <property type="component" value="Unassembled WGS sequence"/>
</dbReference>
<dbReference type="InterPro" id="IPR038727">
    <property type="entry name" value="NadR/Ttd14_AAA_dom"/>
</dbReference>
<feature type="domain" description="NadR/Ttd14 AAA" evidence="2">
    <location>
        <begin position="169"/>
        <end position="331"/>
    </location>
</feature>
<evidence type="ECO:0000313" key="4">
    <source>
        <dbReference type="Proteomes" id="UP000198508"/>
    </source>
</evidence>
<evidence type="ECO:0000259" key="1">
    <source>
        <dbReference type="Pfam" id="PF01467"/>
    </source>
</evidence>
<evidence type="ECO:0000259" key="2">
    <source>
        <dbReference type="Pfam" id="PF13521"/>
    </source>
</evidence>
<dbReference type="Gene3D" id="3.40.50.300">
    <property type="entry name" value="P-loop containing nucleotide triphosphate hydrolases"/>
    <property type="match status" value="1"/>
</dbReference>
<dbReference type="Pfam" id="PF13521">
    <property type="entry name" value="AAA_28"/>
    <property type="match status" value="1"/>
</dbReference>
<dbReference type="PANTHER" id="PTHR37512:SF1">
    <property type="entry name" value="NADR_TTD14 AAA DOMAIN-CONTAINING PROTEIN"/>
    <property type="match status" value="1"/>
</dbReference>
<organism evidence="3 4">
    <name type="scientific">Enterocloster lavalensis</name>
    <dbReference type="NCBI Taxonomy" id="460384"/>
    <lineage>
        <taxon>Bacteria</taxon>
        <taxon>Bacillati</taxon>
        <taxon>Bacillota</taxon>
        <taxon>Clostridia</taxon>
        <taxon>Lachnospirales</taxon>
        <taxon>Lachnospiraceae</taxon>
        <taxon>Enterocloster</taxon>
    </lineage>
</organism>
<dbReference type="InterPro" id="IPR052735">
    <property type="entry name" value="NAD_biosynth-regulator"/>
</dbReference>
<keyword evidence="4" id="KW-1185">Reference proteome</keyword>
<name>A0A1I0IJ91_9FIRM</name>
<dbReference type="Gene3D" id="3.40.50.620">
    <property type="entry name" value="HUPs"/>
    <property type="match status" value="1"/>
</dbReference>
<dbReference type="PANTHER" id="PTHR37512">
    <property type="entry name" value="TRIFUNCTIONAL NAD BIOSYNTHESIS/REGULATOR PROTEIN NADR"/>
    <property type="match status" value="1"/>
</dbReference>
<gene>
    <name evidence="3" type="ORF">SAMN05216313_12187</name>
</gene>
<dbReference type="Pfam" id="PF01467">
    <property type="entry name" value="CTP_transf_like"/>
    <property type="match status" value="1"/>
</dbReference>
<reference evidence="4" key="1">
    <citation type="submission" date="2016-10" db="EMBL/GenBank/DDBJ databases">
        <authorList>
            <person name="Varghese N."/>
            <person name="Submissions S."/>
        </authorList>
    </citation>
    <scope>NUCLEOTIDE SEQUENCE [LARGE SCALE GENOMIC DNA]</scope>
    <source>
        <strain evidence="4">NLAE-zl-G277</strain>
    </source>
</reference>
<feature type="domain" description="Cytidyltransferase-like" evidence="1">
    <location>
        <begin position="17"/>
        <end position="148"/>
    </location>
</feature>
<accession>A0A1I0IJ91</accession>
<dbReference type="EMBL" id="FOIM01000021">
    <property type="protein sequence ID" value="SET96308.1"/>
    <property type="molecule type" value="Genomic_DNA"/>
</dbReference>
<dbReference type="InterPro" id="IPR004821">
    <property type="entry name" value="Cyt_trans-like"/>
</dbReference>